<dbReference type="GO" id="GO:0008757">
    <property type="term" value="F:S-adenosylmethionine-dependent methyltransferase activity"/>
    <property type="evidence" value="ECO:0007669"/>
    <property type="project" value="InterPro"/>
</dbReference>
<sequence length="206" mass="22503">MSHHHHHPKHRFDPAKAERLLDPRRRMVEDPAALVAEMGVETGMQIADLGAGAGFFTKGLLQAVGETGHVAAIELQPQVLELFNKHVGTHANLESHEADLSQTPLQDGRWDAAFIAFTLHEVVVADALREIARILKPGGQLMALEWGAYEPCPDRPDGKKAGPPADHRLMPQTLTKQLDEAGFSVSRQGERLGGCQYWICATKAAS</sequence>
<organism evidence="3">
    <name type="scientific">Magnetococcus massalia (strain MO-1)</name>
    <dbReference type="NCBI Taxonomy" id="451514"/>
    <lineage>
        <taxon>Bacteria</taxon>
        <taxon>Pseudomonadati</taxon>
        <taxon>Pseudomonadota</taxon>
        <taxon>Magnetococcia</taxon>
        <taxon>Magnetococcales</taxon>
        <taxon>Magnetococcaceae</taxon>
        <taxon>Magnetococcus</taxon>
    </lineage>
</organism>
<evidence type="ECO:0000313" key="3">
    <source>
        <dbReference type="EMBL" id="CRH07303.1"/>
    </source>
</evidence>
<dbReference type="GO" id="GO:0032259">
    <property type="term" value="P:methylation"/>
    <property type="evidence" value="ECO:0007669"/>
    <property type="project" value="UniProtKB-KW"/>
</dbReference>
<dbReference type="InterPro" id="IPR013216">
    <property type="entry name" value="Methyltransf_11"/>
</dbReference>
<dbReference type="Gene3D" id="3.40.50.150">
    <property type="entry name" value="Vaccinia Virus protein VP39"/>
    <property type="match status" value="1"/>
</dbReference>
<feature type="domain" description="Methyltransferase type 11" evidence="2">
    <location>
        <begin position="48"/>
        <end position="142"/>
    </location>
</feature>
<proteinExistence type="predicted"/>
<feature type="region of interest" description="Disordered" evidence="1">
    <location>
        <begin position="1"/>
        <end position="20"/>
    </location>
</feature>
<feature type="compositionally biased region" description="Basic residues" evidence="1">
    <location>
        <begin position="1"/>
        <end position="10"/>
    </location>
</feature>
<evidence type="ECO:0000256" key="1">
    <source>
        <dbReference type="SAM" id="MobiDB-lite"/>
    </source>
</evidence>
<dbReference type="SUPFAM" id="SSF53335">
    <property type="entry name" value="S-adenosyl-L-methionine-dependent methyltransferases"/>
    <property type="match status" value="1"/>
</dbReference>
<feature type="compositionally biased region" description="Basic and acidic residues" evidence="1">
    <location>
        <begin position="11"/>
        <end position="20"/>
    </location>
</feature>
<accession>A0A1S7LLL9</accession>
<dbReference type="CDD" id="cd02440">
    <property type="entry name" value="AdoMet_MTases"/>
    <property type="match status" value="1"/>
</dbReference>
<keyword evidence="3" id="KW-0808">Transferase</keyword>
<dbReference type="PANTHER" id="PTHR43591">
    <property type="entry name" value="METHYLTRANSFERASE"/>
    <property type="match status" value="1"/>
</dbReference>
<dbReference type="EMBL" id="LO017727">
    <property type="protein sequence ID" value="CRH07303.1"/>
    <property type="molecule type" value="Genomic_DNA"/>
</dbReference>
<protein>
    <submittedName>
        <fullName evidence="3">Putative SAM-dependent methyltransferases. Methyltransferase type 11</fullName>
    </submittedName>
</protein>
<dbReference type="Pfam" id="PF08241">
    <property type="entry name" value="Methyltransf_11"/>
    <property type="match status" value="1"/>
</dbReference>
<reference evidence="3" key="1">
    <citation type="submission" date="2015-04" db="EMBL/GenBank/DDBJ databases">
        <authorList>
            <person name="Syromyatnikov M.Y."/>
            <person name="Popov V.N."/>
        </authorList>
    </citation>
    <scope>NUCLEOTIDE SEQUENCE</scope>
    <source>
        <strain evidence="3">MO-1</strain>
    </source>
</reference>
<name>A0A1S7LLL9_MAGMO</name>
<evidence type="ECO:0000259" key="2">
    <source>
        <dbReference type="Pfam" id="PF08241"/>
    </source>
</evidence>
<keyword evidence="3" id="KW-0489">Methyltransferase</keyword>
<dbReference type="InterPro" id="IPR029063">
    <property type="entry name" value="SAM-dependent_MTases_sf"/>
</dbReference>
<gene>
    <name evidence="3" type="ORF">MAGMO_3162</name>
</gene>
<dbReference type="AlphaFoldDB" id="A0A1S7LLL9"/>